<evidence type="ECO:0000313" key="2">
    <source>
        <dbReference type="EMBL" id="EMA25421.1"/>
    </source>
</evidence>
<name>M0KVZ1_9EURY</name>
<evidence type="ECO:0000256" key="1">
    <source>
        <dbReference type="SAM" id="MobiDB-lite"/>
    </source>
</evidence>
<gene>
    <name evidence="2" type="ORF">C435_02472</name>
</gene>
<proteinExistence type="predicted"/>
<dbReference type="InterPro" id="IPR036390">
    <property type="entry name" value="WH_DNA-bd_sf"/>
</dbReference>
<dbReference type="SUPFAM" id="SSF46785">
    <property type="entry name" value="Winged helix' DNA-binding domain"/>
    <property type="match status" value="1"/>
</dbReference>
<sequence>MNLSLAGQERLGAASVDASSQPPSDLWQSIVTADRFERNLIESVRSLLADTRYYDWVATLRDAGVTAHEGRYAQVIAWLDRPPEHDYHQDALEYTAALGQGQAPTYSTLDALLNGDLADGPLAVLDAADCTPTIAAHLDKTEFAEQPRQQRENTLRLLSVLDTQCDVYLICTGLTARWLADTHRSDLPLDFDDYLNTTHDSNHPTEKLVDDALRALDPEGGPVQLLRALSDEPTETVPQASLPEMLRRDSSTVSQYLSTLKELGLVDCYSVGAGNHISLRNSGSALLARLDAESGRQSTLDSLFVGTGKSRKRPCNPALGREGEGPPGQHPPAAADTAADTAAASADDSATAPYRTRFLDRTTHDATASLATSGAITVSQGDVADSRSTPAEDLHVRGVSHDADRDEVIVAVRGTTPLQYITSIALSLASPRLFDNALPVDRLDEIDLSPFILRSARCIGCLSSEAETDPQVLRDNFIEWGEELAEMTTDLRNDECDDRGQLRSEIMRSAHGLAGSLAHLLDVAGVDLIRELRIPSPVNDSDIDDIMETVSVAATIQSTYGHYATYRQLFEDRPAKLETALSPQVDAADPYGKYIGSLVVRSPSPDRVLEPLADHLADPLPVREDRPEIAVEVPLREADRSDYVGVLNRVGERKNLTATPEATTLCQTLVSNPWALSAALNRLGEESQQRPIRLDEVRVALAHLDAEKLLPDATPTVSKTVAALLRSVHPLSKTELAEQAGVSRRSLRSNGNLDALVALDLVRETDDGNYRLTLPSATDDERGTQVCPEVVDDDHAVLRDVLYETVLSLVDDTGSRVADPDDPLGALFFGPGIETEGLVAELPWIEPWVRVARLLCRGQDMAVSQQAVRFGAKIEQRPIEFLAGG</sequence>
<dbReference type="RefSeq" id="WP_007187949.1">
    <property type="nucleotide sequence ID" value="NZ_AOLS01000011.1"/>
</dbReference>
<dbReference type="EMBL" id="AOLS01000011">
    <property type="protein sequence ID" value="EMA25421.1"/>
    <property type="molecule type" value="Genomic_DNA"/>
</dbReference>
<feature type="region of interest" description="Disordered" evidence="1">
    <location>
        <begin position="303"/>
        <end position="350"/>
    </location>
</feature>
<comment type="caution">
    <text evidence="2">The sequence shown here is derived from an EMBL/GenBank/DDBJ whole genome shotgun (WGS) entry which is preliminary data.</text>
</comment>
<dbReference type="Proteomes" id="UP000011687">
    <property type="component" value="Unassembled WGS sequence"/>
</dbReference>
<keyword evidence="3" id="KW-1185">Reference proteome</keyword>
<dbReference type="AlphaFoldDB" id="M0KVZ1"/>
<protein>
    <submittedName>
        <fullName evidence="2">Uncharacterized protein</fullName>
    </submittedName>
</protein>
<evidence type="ECO:0000313" key="3">
    <source>
        <dbReference type="Proteomes" id="UP000011687"/>
    </source>
</evidence>
<dbReference type="PATRIC" id="fig|662475.6.peg.487"/>
<reference evidence="2 3" key="1">
    <citation type="journal article" date="2014" name="PLoS Genet.">
        <title>Phylogenetically driven sequencing of extremely halophilic archaea reveals strategies for static and dynamic osmo-response.</title>
        <authorList>
            <person name="Becker E.A."/>
            <person name="Seitzer P.M."/>
            <person name="Tritt A."/>
            <person name="Larsen D."/>
            <person name="Krusor M."/>
            <person name="Yao A.I."/>
            <person name="Wu D."/>
            <person name="Madern D."/>
            <person name="Eisen J.A."/>
            <person name="Darling A.E."/>
            <person name="Facciotti M.T."/>
        </authorList>
    </citation>
    <scope>NUCLEOTIDE SEQUENCE [LARGE SCALE GENOMIC DNA]</scope>
    <source>
        <strain evidence="2 3">ATCC 33799</strain>
    </source>
</reference>
<accession>M0KVZ1</accession>
<organism evidence="2 3">
    <name type="scientific">Haloarcula marismortui ATCC 33799</name>
    <dbReference type="NCBI Taxonomy" id="662475"/>
    <lineage>
        <taxon>Archaea</taxon>
        <taxon>Methanobacteriati</taxon>
        <taxon>Methanobacteriota</taxon>
        <taxon>Stenosarchaea group</taxon>
        <taxon>Halobacteria</taxon>
        <taxon>Halobacteriales</taxon>
        <taxon>Haloarculaceae</taxon>
        <taxon>Haloarcula</taxon>
    </lineage>
</organism>
<feature type="compositionally biased region" description="Low complexity" evidence="1">
    <location>
        <begin position="333"/>
        <end position="350"/>
    </location>
</feature>